<sequence length="59" mass="6752">MQGLDALLNQPRPRTVNKPLLGQQKALKRFWKAIQPTHQSTTIEELPKRLIFSCGLVLQ</sequence>
<gene>
    <name evidence="1" type="ordered locus">P9303_03751</name>
</gene>
<evidence type="ECO:0000313" key="1">
    <source>
        <dbReference type="EMBL" id="ABM77127.1"/>
    </source>
</evidence>
<protein>
    <submittedName>
        <fullName evidence="1">Uncharacterized protein</fullName>
    </submittedName>
</protein>
<accession>A2C6L7</accession>
<dbReference type="Proteomes" id="UP000002274">
    <property type="component" value="Chromosome"/>
</dbReference>
<dbReference type="EMBL" id="CP000554">
    <property type="protein sequence ID" value="ABM77127.1"/>
    <property type="molecule type" value="Genomic_DNA"/>
</dbReference>
<name>A2C6L7_PROM3</name>
<dbReference type="KEGG" id="pmf:P9303_03751"/>
<proteinExistence type="predicted"/>
<evidence type="ECO:0000313" key="2">
    <source>
        <dbReference type="Proteomes" id="UP000002274"/>
    </source>
</evidence>
<dbReference type="AlphaFoldDB" id="A2C6L7"/>
<dbReference type="HOGENOM" id="CLU_2956968_0_0_3"/>
<reference evidence="1 2" key="1">
    <citation type="journal article" date="2007" name="PLoS Genet.">
        <title>Patterns and implications of gene gain and loss in the evolution of Prochlorococcus.</title>
        <authorList>
            <person name="Kettler G.C."/>
            <person name="Martiny A.C."/>
            <person name="Huang K."/>
            <person name="Zucker J."/>
            <person name="Coleman M.L."/>
            <person name="Rodrigue S."/>
            <person name="Chen F."/>
            <person name="Lapidus A."/>
            <person name="Ferriera S."/>
            <person name="Johnson J."/>
            <person name="Steglich C."/>
            <person name="Church G.M."/>
            <person name="Richardson P."/>
            <person name="Chisholm S.W."/>
        </authorList>
    </citation>
    <scope>NUCLEOTIDE SEQUENCE [LARGE SCALE GENOMIC DNA]</scope>
    <source>
        <strain evidence="1 2">MIT 9303</strain>
    </source>
</reference>
<organism evidence="1 2">
    <name type="scientific">Prochlorococcus marinus (strain MIT 9303)</name>
    <dbReference type="NCBI Taxonomy" id="59922"/>
    <lineage>
        <taxon>Bacteria</taxon>
        <taxon>Bacillati</taxon>
        <taxon>Cyanobacteriota</taxon>
        <taxon>Cyanophyceae</taxon>
        <taxon>Synechococcales</taxon>
        <taxon>Prochlorococcaceae</taxon>
        <taxon>Prochlorococcus</taxon>
    </lineage>
</organism>